<evidence type="ECO:0000256" key="1">
    <source>
        <dbReference type="ARBA" id="ARBA00004651"/>
    </source>
</evidence>
<evidence type="ECO:0000256" key="13">
    <source>
        <dbReference type="ARBA" id="ARBA00030071"/>
    </source>
</evidence>
<evidence type="ECO:0000313" key="20">
    <source>
        <dbReference type="Proteomes" id="UP001151088"/>
    </source>
</evidence>
<comment type="subunit">
    <text evidence="3">Heterooctamer of two A chains, two B chains, two C chains and two D chains.</text>
</comment>
<evidence type="ECO:0000256" key="3">
    <source>
        <dbReference type="ARBA" id="ARBA00011700"/>
    </source>
</evidence>
<dbReference type="PANTHER" id="PTHR36835:SF1">
    <property type="entry name" value="CYTOCHROME BO(3) UBIQUINOL OXIDASE SUBUNIT 4"/>
    <property type="match status" value="1"/>
</dbReference>
<feature type="transmembrane region" description="Helical" evidence="18">
    <location>
        <begin position="69"/>
        <end position="88"/>
    </location>
</feature>
<feature type="region of interest" description="Disordered" evidence="17">
    <location>
        <begin position="1"/>
        <end position="30"/>
    </location>
</feature>
<evidence type="ECO:0000256" key="14">
    <source>
        <dbReference type="ARBA" id="ARBA00030211"/>
    </source>
</evidence>
<comment type="function">
    <text evidence="12">Cytochrome bo(3) ubiquinol terminal oxidase is the component of the aerobic respiratory chain of E.coli that predominates when cells are grown at high aeration. Has proton pump activity across the membrane in addition to electron transfer, pumping 2 protons/electron.</text>
</comment>
<evidence type="ECO:0000256" key="7">
    <source>
        <dbReference type="ARBA" id="ARBA00022692"/>
    </source>
</evidence>
<dbReference type="InterPro" id="IPR005171">
    <property type="entry name" value="Cyt_c_oxidase_su4_prok"/>
</dbReference>
<keyword evidence="5" id="KW-0813">Transport</keyword>
<evidence type="ECO:0000256" key="4">
    <source>
        <dbReference type="ARBA" id="ARBA00014689"/>
    </source>
</evidence>
<sequence>MSAHDTTAGPAHDDTGALSPVHHGHEDHGAEPHGSLRSYLIGFGLSVVLTAIPFWLVMTGVLGNATATALAIMGFAAVQIVVHMIYFLHMNFRSEGGWTMLALVFTLILVVITLAGSLWVMYHLNTNMMPGAYESRPMP</sequence>
<dbReference type="GO" id="GO:0015078">
    <property type="term" value="F:proton transmembrane transporter activity"/>
    <property type="evidence" value="ECO:0007669"/>
    <property type="project" value="TreeGrafter"/>
</dbReference>
<evidence type="ECO:0000256" key="11">
    <source>
        <dbReference type="ARBA" id="ARBA00023136"/>
    </source>
</evidence>
<comment type="subcellular location">
    <subcellularLocation>
        <location evidence="1">Cell membrane</location>
        <topology evidence="1">Multi-pass membrane protein</topology>
    </subcellularLocation>
</comment>
<evidence type="ECO:0000256" key="15">
    <source>
        <dbReference type="ARBA" id="ARBA00031887"/>
    </source>
</evidence>
<dbReference type="InterPro" id="IPR014210">
    <property type="entry name" value="Cyt_o_ubiqinol_oxidase_su4"/>
</dbReference>
<keyword evidence="7 18" id="KW-0812">Transmembrane</keyword>
<organism evidence="19 20">
    <name type="scientific">Ancylobacter mangrovi</name>
    <dbReference type="NCBI Taxonomy" id="2972472"/>
    <lineage>
        <taxon>Bacteria</taxon>
        <taxon>Pseudomonadati</taxon>
        <taxon>Pseudomonadota</taxon>
        <taxon>Alphaproteobacteria</taxon>
        <taxon>Hyphomicrobiales</taxon>
        <taxon>Xanthobacteraceae</taxon>
        <taxon>Ancylobacter</taxon>
    </lineage>
</organism>
<evidence type="ECO:0000256" key="18">
    <source>
        <dbReference type="SAM" id="Phobius"/>
    </source>
</evidence>
<evidence type="ECO:0000256" key="17">
    <source>
        <dbReference type="SAM" id="MobiDB-lite"/>
    </source>
</evidence>
<keyword evidence="6" id="KW-1003">Cell membrane</keyword>
<dbReference type="GO" id="GO:0009486">
    <property type="term" value="F:cytochrome bo3 ubiquinol oxidase activity"/>
    <property type="evidence" value="ECO:0007669"/>
    <property type="project" value="InterPro"/>
</dbReference>
<evidence type="ECO:0000256" key="8">
    <source>
        <dbReference type="ARBA" id="ARBA00022982"/>
    </source>
</evidence>
<name>A0A9X2T772_9HYPH</name>
<evidence type="ECO:0000256" key="9">
    <source>
        <dbReference type="ARBA" id="ARBA00022989"/>
    </source>
</evidence>
<evidence type="ECO:0000256" key="5">
    <source>
        <dbReference type="ARBA" id="ARBA00022448"/>
    </source>
</evidence>
<dbReference type="AlphaFoldDB" id="A0A9X2T772"/>
<keyword evidence="8" id="KW-0249">Electron transport</keyword>
<evidence type="ECO:0000313" key="19">
    <source>
        <dbReference type="EMBL" id="MCS0495743.1"/>
    </source>
</evidence>
<dbReference type="Proteomes" id="UP001151088">
    <property type="component" value="Unassembled WGS sequence"/>
</dbReference>
<gene>
    <name evidence="19" type="primary">cyoD</name>
    <name evidence="19" type="ORF">NVS89_11585</name>
</gene>
<comment type="caution">
    <text evidence="19">The sequence shown here is derived from an EMBL/GenBank/DDBJ whole genome shotgun (WGS) entry which is preliminary data.</text>
</comment>
<dbReference type="NCBIfam" id="TIGR02847">
    <property type="entry name" value="CyoD"/>
    <property type="match status" value="1"/>
</dbReference>
<evidence type="ECO:0000256" key="12">
    <source>
        <dbReference type="ARBA" id="ARBA00025694"/>
    </source>
</evidence>
<keyword evidence="11 18" id="KW-0472">Membrane</keyword>
<protein>
    <recommendedName>
        <fullName evidence="4">Cytochrome bo(3) ubiquinol oxidase subunit 4</fullName>
    </recommendedName>
    <alternativeName>
        <fullName evidence="16">Cytochrome o ubiquinol oxidase subunit 4</fullName>
    </alternativeName>
    <alternativeName>
        <fullName evidence="13">Oxidase bo(3) subunit 4</fullName>
    </alternativeName>
    <alternativeName>
        <fullName evidence="14">Ubiquinol oxidase polypeptide IV</fullName>
    </alternativeName>
    <alternativeName>
        <fullName evidence="15">Ubiquinol oxidase subunit 4</fullName>
    </alternativeName>
</protein>
<evidence type="ECO:0000256" key="2">
    <source>
        <dbReference type="ARBA" id="ARBA00008079"/>
    </source>
</evidence>
<feature type="transmembrane region" description="Helical" evidence="18">
    <location>
        <begin position="39"/>
        <end position="57"/>
    </location>
</feature>
<keyword evidence="9 18" id="KW-1133">Transmembrane helix</keyword>
<dbReference type="GO" id="GO:0009319">
    <property type="term" value="C:cytochrome o ubiquinol oxidase complex"/>
    <property type="evidence" value="ECO:0007669"/>
    <property type="project" value="TreeGrafter"/>
</dbReference>
<proteinExistence type="inferred from homology"/>
<dbReference type="InterPro" id="IPR050968">
    <property type="entry name" value="Cytochrome_c_oxidase_bac_sub4"/>
</dbReference>
<keyword evidence="20" id="KW-1185">Reference proteome</keyword>
<feature type="transmembrane region" description="Helical" evidence="18">
    <location>
        <begin position="100"/>
        <end position="122"/>
    </location>
</feature>
<dbReference type="GO" id="GO:0015990">
    <property type="term" value="P:electron transport coupled proton transport"/>
    <property type="evidence" value="ECO:0007669"/>
    <property type="project" value="InterPro"/>
</dbReference>
<dbReference type="RefSeq" id="WP_258732908.1">
    <property type="nucleotide sequence ID" value="NZ_JANTHZ010000004.1"/>
</dbReference>
<evidence type="ECO:0000256" key="16">
    <source>
        <dbReference type="ARBA" id="ARBA00032185"/>
    </source>
</evidence>
<evidence type="ECO:0000256" key="10">
    <source>
        <dbReference type="ARBA" id="ARBA00023002"/>
    </source>
</evidence>
<accession>A0A9X2T772</accession>
<reference evidence="19" key="1">
    <citation type="submission" date="2022-08" db="EMBL/GenBank/DDBJ databases">
        <authorList>
            <person name="Li F."/>
        </authorList>
    </citation>
    <scope>NUCLEOTIDE SEQUENCE</scope>
    <source>
        <strain evidence="19">MQZ15Z-1</strain>
    </source>
</reference>
<dbReference type="PANTHER" id="PTHR36835">
    <property type="entry name" value="CYTOCHROME BO(3) UBIQUINOL OXIDASE SUBUNIT 4"/>
    <property type="match status" value="1"/>
</dbReference>
<dbReference type="GO" id="GO:0005886">
    <property type="term" value="C:plasma membrane"/>
    <property type="evidence" value="ECO:0007669"/>
    <property type="project" value="UniProtKB-SubCell"/>
</dbReference>
<dbReference type="EMBL" id="JANTHZ010000004">
    <property type="protein sequence ID" value="MCS0495743.1"/>
    <property type="molecule type" value="Genomic_DNA"/>
</dbReference>
<evidence type="ECO:0000256" key="6">
    <source>
        <dbReference type="ARBA" id="ARBA00022475"/>
    </source>
</evidence>
<dbReference type="GO" id="GO:0019646">
    <property type="term" value="P:aerobic electron transport chain"/>
    <property type="evidence" value="ECO:0007669"/>
    <property type="project" value="TreeGrafter"/>
</dbReference>
<dbReference type="Pfam" id="PF03626">
    <property type="entry name" value="COX4_pro"/>
    <property type="match status" value="1"/>
</dbReference>
<comment type="similarity">
    <text evidence="2">Belongs to the cytochrome c oxidase bacterial subunit 4 family.</text>
</comment>
<keyword evidence="10" id="KW-0560">Oxidoreductase</keyword>